<keyword evidence="5" id="KW-1185">Reference proteome</keyword>
<keyword evidence="2" id="KW-0812">Transmembrane</keyword>
<feature type="transmembrane region" description="Helical" evidence="2">
    <location>
        <begin position="229"/>
        <end position="251"/>
    </location>
</feature>
<keyword evidence="1" id="KW-0175">Coiled coil</keyword>
<evidence type="ECO:0000259" key="3">
    <source>
        <dbReference type="Pfam" id="PF05569"/>
    </source>
</evidence>
<dbReference type="PANTHER" id="PTHR34978">
    <property type="entry name" value="POSSIBLE SENSOR-TRANSDUCER PROTEIN BLAR"/>
    <property type="match status" value="1"/>
</dbReference>
<feature type="coiled-coil region" evidence="1">
    <location>
        <begin position="398"/>
        <end position="425"/>
    </location>
</feature>
<sequence>MEFQYALCITFFHSLWIGMILALLTSLIIVTTKKSSAAIRYNLLTAVLFLFVIIMSLVFYDTLNSGSIHQSLSKSGGATLFSPQISKEAATAVNSQSLTQGSSGFIDGMGYLMNIWTSYSVQIVMIWFLIICIKCIQLMMGMHAIYYLKNTQIYSAGNFWENKVTELSIKLRIPKNIQILQSGLTKVPVVAGHLKPVILIPLGLLNGLSAAEVEAIISHELAHIKRSDYLVNILQSLIEIIFFFNPAVLWLSKLIKEERENCCDDLALTCTLNKQDYIQALVSCQEFQSNQYVMALTGRKNQLLERVSRMVFNKSSSLNKMEKIILTATLISTLIFTAAFTTSKNAVVSDKHPVSEVVNIKPYQDTTIKHNTTKRLAKKTPAVKHRKANYAKTAEQTREKTRVIAEQKREEAEKAKAAHEIASQKDLSNKIYDTARYEKEAAKYAAASQQYKKDAAKYADEAAKYVADPEHYPVPPVPVAPIAPVYRKPYIPAKPVAPKVRIGDGVVIQDRAEPKDMTKELQNDGLLQQTNNFKYKLDADELIINGRKQSDAVHQKYMKKYLKNRKGTITTTVNTD</sequence>
<evidence type="ECO:0000256" key="1">
    <source>
        <dbReference type="SAM" id="Coils"/>
    </source>
</evidence>
<evidence type="ECO:0000256" key="2">
    <source>
        <dbReference type="SAM" id="Phobius"/>
    </source>
</evidence>
<evidence type="ECO:0000313" key="4">
    <source>
        <dbReference type="EMBL" id="MEJ2902377.1"/>
    </source>
</evidence>
<name>A0ABU8NJJ4_9SPHI</name>
<proteinExistence type="predicted"/>
<dbReference type="EMBL" id="JBBEUB010000002">
    <property type="protein sequence ID" value="MEJ2902377.1"/>
    <property type="molecule type" value="Genomic_DNA"/>
</dbReference>
<dbReference type="RefSeq" id="WP_337716083.1">
    <property type="nucleotide sequence ID" value="NZ_JBBEUB010000002.1"/>
</dbReference>
<comment type="caution">
    <text evidence="4">The sequence shown here is derived from an EMBL/GenBank/DDBJ whole genome shotgun (WGS) entry which is preliminary data.</text>
</comment>
<dbReference type="PANTHER" id="PTHR34978:SF3">
    <property type="entry name" value="SLR0241 PROTEIN"/>
    <property type="match status" value="1"/>
</dbReference>
<gene>
    <name evidence="4" type="ORF">WAE58_08065</name>
</gene>
<accession>A0ABU8NJJ4</accession>
<feature type="domain" description="Peptidase M56" evidence="3">
    <location>
        <begin position="34"/>
        <end position="308"/>
    </location>
</feature>
<feature type="transmembrane region" description="Helical" evidence="2">
    <location>
        <begin position="41"/>
        <end position="60"/>
    </location>
</feature>
<evidence type="ECO:0000313" key="5">
    <source>
        <dbReference type="Proteomes" id="UP001378956"/>
    </source>
</evidence>
<feature type="transmembrane region" description="Helical" evidence="2">
    <location>
        <begin position="119"/>
        <end position="140"/>
    </location>
</feature>
<dbReference type="CDD" id="cd07341">
    <property type="entry name" value="M56_BlaR1_MecR1_like"/>
    <property type="match status" value="1"/>
</dbReference>
<dbReference type="Gene3D" id="3.30.2010.10">
    <property type="entry name" value="Metalloproteases ('zincins'), catalytic domain"/>
    <property type="match status" value="1"/>
</dbReference>
<feature type="transmembrane region" description="Helical" evidence="2">
    <location>
        <begin position="6"/>
        <end position="29"/>
    </location>
</feature>
<dbReference type="InterPro" id="IPR052173">
    <property type="entry name" value="Beta-lactam_resp_regulator"/>
</dbReference>
<keyword evidence="2" id="KW-1133">Transmembrane helix</keyword>
<dbReference type="InterPro" id="IPR008756">
    <property type="entry name" value="Peptidase_M56"/>
</dbReference>
<reference evidence="4 5" key="1">
    <citation type="submission" date="2024-03" db="EMBL/GenBank/DDBJ databases">
        <title>Sequence of Lycoming College Course Isolates.</title>
        <authorList>
            <person name="Plotts O."/>
            <person name="Newman J."/>
        </authorList>
    </citation>
    <scope>NUCLEOTIDE SEQUENCE [LARGE SCALE GENOMIC DNA]</scope>
    <source>
        <strain evidence="4 5">CJB-3</strain>
    </source>
</reference>
<dbReference type="Pfam" id="PF05569">
    <property type="entry name" value="Peptidase_M56"/>
    <property type="match status" value="1"/>
</dbReference>
<protein>
    <submittedName>
        <fullName evidence="4">M56 family metallopeptidase</fullName>
    </submittedName>
</protein>
<keyword evidence="2" id="KW-0472">Membrane</keyword>
<dbReference type="Proteomes" id="UP001378956">
    <property type="component" value="Unassembled WGS sequence"/>
</dbReference>
<organism evidence="4 5">
    <name type="scientific">Pedobacter panaciterrae</name>
    <dbReference type="NCBI Taxonomy" id="363849"/>
    <lineage>
        <taxon>Bacteria</taxon>
        <taxon>Pseudomonadati</taxon>
        <taxon>Bacteroidota</taxon>
        <taxon>Sphingobacteriia</taxon>
        <taxon>Sphingobacteriales</taxon>
        <taxon>Sphingobacteriaceae</taxon>
        <taxon>Pedobacter</taxon>
    </lineage>
</organism>